<protein>
    <recommendedName>
        <fullName evidence="7">ATP synthase subunit delta</fullName>
    </recommendedName>
    <alternativeName>
        <fullName evidence="7">ATP synthase F(1) sector subunit delta</fullName>
    </alternativeName>
    <alternativeName>
        <fullName evidence="7">F-type ATPase subunit delta</fullName>
        <shortName evidence="7">F-ATPase subunit delta</shortName>
    </alternativeName>
</protein>
<evidence type="ECO:0000256" key="2">
    <source>
        <dbReference type="ARBA" id="ARBA00022448"/>
    </source>
</evidence>
<evidence type="ECO:0000256" key="6">
    <source>
        <dbReference type="ARBA" id="ARBA00023310"/>
    </source>
</evidence>
<dbReference type="Gene3D" id="1.10.520.20">
    <property type="entry name" value="N-terminal domain of the delta subunit of the F1F0-ATP synthase"/>
    <property type="match status" value="1"/>
</dbReference>
<evidence type="ECO:0000256" key="3">
    <source>
        <dbReference type="ARBA" id="ARBA00022781"/>
    </source>
</evidence>
<keyword evidence="9" id="KW-1185">Reference proteome</keyword>
<keyword evidence="5 7" id="KW-0472">Membrane</keyword>
<dbReference type="AlphaFoldDB" id="A0A150WQJ9"/>
<evidence type="ECO:0000256" key="4">
    <source>
        <dbReference type="ARBA" id="ARBA00023065"/>
    </source>
</evidence>
<dbReference type="GO" id="GO:0046933">
    <property type="term" value="F:proton-transporting ATP synthase activity, rotational mechanism"/>
    <property type="evidence" value="ECO:0007669"/>
    <property type="project" value="UniProtKB-UniRule"/>
</dbReference>
<dbReference type="HAMAP" id="MF_01416">
    <property type="entry name" value="ATP_synth_delta_bact"/>
    <property type="match status" value="1"/>
</dbReference>
<dbReference type="GO" id="GO:0005886">
    <property type="term" value="C:plasma membrane"/>
    <property type="evidence" value="ECO:0007669"/>
    <property type="project" value="UniProtKB-SubCell"/>
</dbReference>
<keyword evidence="2 7" id="KW-0813">Transport</keyword>
<accession>A0A150WQJ9</accession>
<keyword evidence="7" id="KW-1003">Cell membrane</keyword>
<dbReference type="EMBL" id="LUKE01000001">
    <property type="protein sequence ID" value="KYG66700.1"/>
    <property type="molecule type" value="Genomic_DNA"/>
</dbReference>
<dbReference type="PRINTS" id="PR00125">
    <property type="entry name" value="ATPASEDELTA"/>
</dbReference>
<proteinExistence type="inferred from homology"/>
<dbReference type="InterPro" id="IPR000711">
    <property type="entry name" value="ATPase_OSCP/dsu"/>
</dbReference>
<comment type="similarity">
    <text evidence="7">Belongs to the ATPase delta chain family.</text>
</comment>
<comment type="function">
    <text evidence="7">F(1)F(0) ATP synthase produces ATP from ADP in the presence of a proton or sodium gradient. F-type ATPases consist of two structural domains, F(1) containing the extramembraneous catalytic core and F(0) containing the membrane proton channel, linked together by a central stalk and a peripheral stalk. During catalysis, ATP synthesis in the catalytic domain of F(1) is coupled via a rotary mechanism of the central stalk subunits to proton translocation.</text>
</comment>
<dbReference type="Pfam" id="PF00213">
    <property type="entry name" value="OSCP"/>
    <property type="match status" value="1"/>
</dbReference>
<dbReference type="Proteomes" id="UP000075320">
    <property type="component" value="Unassembled WGS sequence"/>
</dbReference>
<dbReference type="NCBIfam" id="TIGR01145">
    <property type="entry name" value="ATP_synt_delta"/>
    <property type="match status" value="1"/>
</dbReference>
<evidence type="ECO:0000313" key="9">
    <source>
        <dbReference type="Proteomes" id="UP000075320"/>
    </source>
</evidence>
<name>A0A150WQJ9_BDEBC</name>
<organism evidence="8 9">
    <name type="scientific">Bdellovibrio bacteriovorus</name>
    <dbReference type="NCBI Taxonomy" id="959"/>
    <lineage>
        <taxon>Bacteria</taxon>
        <taxon>Pseudomonadati</taxon>
        <taxon>Bdellovibrionota</taxon>
        <taxon>Bdellovibrionia</taxon>
        <taxon>Bdellovibrionales</taxon>
        <taxon>Pseudobdellovibrionaceae</taxon>
        <taxon>Bdellovibrio</taxon>
    </lineage>
</organism>
<sequence>MVTSEVSKRYAKALLAATKQKGAHAKAFAELKAVVEGFNGDATVKSYFENPMVNSEQKVAAVKSALAGKGLSEEVLSAIVLMAEKNRLSALNDVVHSFQDLMDIEEGVTRGVVRSAQALNDDAKKDIEQKINKVLNKKIVLTYEQDPKLLGGIVAQVGGWTFDDSLDAHLKKLNEELNRRAN</sequence>
<evidence type="ECO:0000313" key="8">
    <source>
        <dbReference type="EMBL" id="KYG66700.1"/>
    </source>
</evidence>
<keyword evidence="4 7" id="KW-0406">Ion transport</keyword>
<evidence type="ECO:0000256" key="7">
    <source>
        <dbReference type="HAMAP-Rule" id="MF_01416"/>
    </source>
</evidence>
<evidence type="ECO:0000256" key="1">
    <source>
        <dbReference type="ARBA" id="ARBA00004370"/>
    </source>
</evidence>
<comment type="function">
    <text evidence="7">This protein is part of the stalk that links CF(0) to CF(1). It either transmits conformational changes from CF(0) to CF(1) or is implicated in proton conduction.</text>
</comment>
<keyword evidence="7" id="KW-0139">CF(1)</keyword>
<dbReference type="InterPro" id="IPR026015">
    <property type="entry name" value="ATP_synth_OSCP/delta_N_sf"/>
</dbReference>
<evidence type="ECO:0000256" key="5">
    <source>
        <dbReference type="ARBA" id="ARBA00023136"/>
    </source>
</evidence>
<reference evidence="8 9" key="1">
    <citation type="submission" date="2016-03" db="EMBL/GenBank/DDBJ databases">
        <authorList>
            <person name="Ploux O."/>
        </authorList>
    </citation>
    <scope>NUCLEOTIDE SEQUENCE [LARGE SCALE GENOMIC DNA]</scope>
    <source>
        <strain evidence="8 9">R0</strain>
    </source>
</reference>
<dbReference type="PANTHER" id="PTHR11910">
    <property type="entry name" value="ATP SYNTHASE DELTA CHAIN"/>
    <property type="match status" value="1"/>
</dbReference>
<comment type="subcellular location">
    <subcellularLocation>
        <location evidence="7">Cell membrane</location>
        <topology evidence="7">Peripheral membrane protein</topology>
    </subcellularLocation>
    <subcellularLocation>
        <location evidence="1">Membrane</location>
    </subcellularLocation>
</comment>
<dbReference type="OrthoDB" id="9802471at2"/>
<dbReference type="RefSeq" id="WP_061834280.1">
    <property type="nucleotide sequence ID" value="NZ_LUKE01000001.1"/>
</dbReference>
<dbReference type="SUPFAM" id="SSF47928">
    <property type="entry name" value="N-terminal domain of the delta subunit of the F1F0-ATP synthase"/>
    <property type="match status" value="1"/>
</dbReference>
<keyword evidence="3 7" id="KW-0375">Hydrogen ion transport</keyword>
<comment type="caution">
    <text evidence="8">The sequence shown here is derived from an EMBL/GenBank/DDBJ whole genome shotgun (WGS) entry which is preliminary data.</text>
</comment>
<dbReference type="GO" id="GO:0045259">
    <property type="term" value="C:proton-transporting ATP synthase complex"/>
    <property type="evidence" value="ECO:0007669"/>
    <property type="project" value="UniProtKB-KW"/>
</dbReference>
<keyword evidence="6 7" id="KW-0066">ATP synthesis</keyword>
<gene>
    <name evidence="7" type="primary">atpH</name>
    <name evidence="8" type="ORF">AZI86_06550</name>
</gene>